<reference evidence="1 2" key="2">
    <citation type="submission" date="2014-03" db="EMBL/GenBank/DDBJ databases">
        <title>The Genome Sequence of Anncaliia algerae insect isolate PRA339.</title>
        <authorList>
            <consortium name="The Broad Institute Genome Sequencing Platform"/>
            <consortium name="The Broad Institute Genome Sequencing Center for Infectious Disease"/>
            <person name="Cuomo C."/>
            <person name="Becnel J."/>
            <person name="Sanscrainte N."/>
            <person name="Walker B."/>
            <person name="Young S.K."/>
            <person name="Zeng Q."/>
            <person name="Gargeya S."/>
            <person name="Fitzgerald M."/>
            <person name="Haas B."/>
            <person name="Abouelleil A."/>
            <person name="Alvarado L."/>
            <person name="Arachchi H.M."/>
            <person name="Berlin A.M."/>
            <person name="Chapman S.B."/>
            <person name="Dewar J."/>
            <person name="Goldberg J."/>
            <person name="Griggs A."/>
            <person name="Gujja S."/>
            <person name="Hansen M."/>
            <person name="Howarth C."/>
            <person name="Imamovic A."/>
            <person name="Larimer J."/>
            <person name="McCowan C."/>
            <person name="Murphy C."/>
            <person name="Neiman D."/>
            <person name="Pearson M."/>
            <person name="Priest M."/>
            <person name="Roberts A."/>
            <person name="Saif S."/>
            <person name="Shea T."/>
            <person name="Sisk P."/>
            <person name="Sykes S."/>
            <person name="Wortman J."/>
            <person name="Nusbaum C."/>
            <person name="Birren B."/>
        </authorList>
    </citation>
    <scope>NUCLEOTIDE SEQUENCE [LARGE SCALE GENOMIC DNA]</scope>
    <source>
        <strain evidence="1 2">PRA339</strain>
    </source>
</reference>
<reference evidence="2" key="1">
    <citation type="submission" date="2013-02" db="EMBL/GenBank/DDBJ databases">
        <authorList>
            <consortium name="The Broad Institute Genome Sequencing Platform"/>
            <person name="Cuomo C."/>
            <person name="Becnel J."/>
            <person name="Sanscrainte N."/>
            <person name="Walker B."/>
            <person name="Young S.K."/>
            <person name="Zeng Q."/>
            <person name="Gargeya S."/>
            <person name="Fitzgerald M."/>
            <person name="Haas B."/>
            <person name="Abouelleil A."/>
            <person name="Alvarado L."/>
            <person name="Arachchi H.M."/>
            <person name="Berlin A.M."/>
            <person name="Chapman S.B."/>
            <person name="Dewar J."/>
            <person name="Goldberg J."/>
            <person name="Griggs A."/>
            <person name="Gujja S."/>
            <person name="Hansen M."/>
            <person name="Howarth C."/>
            <person name="Imamovic A."/>
            <person name="Larimer J."/>
            <person name="McCowan C."/>
            <person name="Murphy C."/>
            <person name="Neiman D."/>
            <person name="Pearson M."/>
            <person name="Priest M."/>
            <person name="Roberts A."/>
            <person name="Saif S."/>
            <person name="Shea T."/>
            <person name="Sisk P."/>
            <person name="Sykes S."/>
            <person name="Wortman J."/>
            <person name="Nusbaum C."/>
            <person name="Birren B."/>
        </authorList>
    </citation>
    <scope>NUCLEOTIDE SEQUENCE [LARGE SCALE GENOMIC DNA]</scope>
    <source>
        <strain evidence="2">PRA339</strain>
    </source>
</reference>
<dbReference type="AlphaFoldDB" id="A0A059F5H4"/>
<dbReference type="EMBL" id="KK365131">
    <property type="protein sequence ID" value="KCZ82239.1"/>
    <property type="molecule type" value="Genomic_DNA"/>
</dbReference>
<protein>
    <submittedName>
        <fullName evidence="1">Uncharacterized protein</fullName>
    </submittedName>
</protein>
<dbReference type="HOGENOM" id="CLU_849852_0_0_1"/>
<dbReference type="OrthoDB" id="2197394at2759"/>
<dbReference type="Proteomes" id="UP000030655">
    <property type="component" value="Unassembled WGS sequence"/>
</dbReference>
<name>A0A059F5H4_9MICR</name>
<evidence type="ECO:0000313" key="1">
    <source>
        <dbReference type="EMBL" id="KCZ82239.1"/>
    </source>
</evidence>
<proteinExistence type="predicted"/>
<sequence>MKNLKKELEEYCKSIEIEYPDKFTLYKSVNGIEYPFYPGNTYEIYLDNREEVLFVMLYLFGEGFYYYNTLSLADAMIYQDDSITSFYKYFSHLIYKFTKNICTEVSPFLNPNEFFEYKETESSFILTQILENICKLLIYRDNSLKLVNQIIKLIKKSHKTKFKPIEKGYSYLNSLHFTSNIVVTELNLPSINEILAKFEEDFELVKRALLSRNIFELLMNNVLEIFNLNILCKILLFNYFCDTHYKYFFCDFDIILQNLGTDSNIQYEFEKIRFFAEILTEKNIINDKKYLDIFISLYFEQYKKKLVDFPKTDCYWTNEMYKIYKLI</sequence>
<dbReference type="VEuPathDB" id="MicrosporidiaDB:H312_00262"/>
<evidence type="ECO:0000313" key="2">
    <source>
        <dbReference type="Proteomes" id="UP000030655"/>
    </source>
</evidence>
<gene>
    <name evidence="1" type="ORF">H312_00262</name>
</gene>
<accession>A0A059F5H4</accession>
<organism evidence="1 2">
    <name type="scientific">Anncaliia algerae PRA339</name>
    <dbReference type="NCBI Taxonomy" id="1288291"/>
    <lineage>
        <taxon>Eukaryota</taxon>
        <taxon>Fungi</taxon>
        <taxon>Fungi incertae sedis</taxon>
        <taxon>Microsporidia</taxon>
        <taxon>Tubulinosematoidea</taxon>
        <taxon>Tubulinosematidae</taxon>
        <taxon>Anncaliia</taxon>
    </lineage>
</organism>
<keyword evidence="2" id="KW-1185">Reference proteome</keyword>